<dbReference type="EMBL" id="SPNW01000037">
    <property type="protein sequence ID" value="TIA88499.1"/>
    <property type="molecule type" value="Genomic_DNA"/>
</dbReference>
<accession>A0A4T0FJW0</accession>
<evidence type="ECO:0000256" key="1">
    <source>
        <dbReference type="SAM" id="MobiDB-lite"/>
    </source>
</evidence>
<gene>
    <name evidence="2" type="ORF">E3P99_02568</name>
</gene>
<name>A0A4T0FJW0_9BASI</name>
<feature type="compositionally biased region" description="Basic and acidic residues" evidence="1">
    <location>
        <begin position="122"/>
        <end position="136"/>
    </location>
</feature>
<dbReference type="Proteomes" id="UP000310189">
    <property type="component" value="Unassembled WGS sequence"/>
</dbReference>
<protein>
    <recommendedName>
        <fullName evidence="4">Fe2OG dioxygenase domain-containing protein</fullName>
    </recommendedName>
</protein>
<dbReference type="InterPro" id="IPR023198">
    <property type="entry name" value="PGP-like_dom2"/>
</dbReference>
<evidence type="ECO:0008006" key="4">
    <source>
        <dbReference type="Google" id="ProtNLM"/>
    </source>
</evidence>
<comment type="caution">
    <text evidence="2">The sequence shown here is derived from an EMBL/GenBank/DDBJ whole genome shotgun (WGS) entry which is preliminary data.</text>
</comment>
<dbReference type="InterPro" id="IPR036412">
    <property type="entry name" value="HAD-like_sf"/>
</dbReference>
<dbReference type="PANTHER" id="PTHR48420:SF1">
    <property type="entry name" value="NON-HAEM DIOXYGENASE N-TERMINAL DOMAIN-CONTAINING PROTEIN"/>
    <property type="match status" value="1"/>
</dbReference>
<evidence type="ECO:0000313" key="3">
    <source>
        <dbReference type="Proteomes" id="UP000310189"/>
    </source>
</evidence>
<dbReference type="FunFam" id="3.40.50.1000:FF:000145">
    <property type="entry name" value="HAD family hydrolase"/>
    <property type="match status" value="1"/>
</dbReference>
<dbReference type="Gene3D" id="2.60.120.330">
    <property type="entry name" value="B-lactam Antibiotic, Isopenicillin N Synthase, Chain"/>
    <property type="match status" value="1"/>
</dbReference>
<dbReference type="InterPro" id="IPR023214">
    <property type="entry name" value="HAD_sf"/>
</dbReference>
<feature type="compositionally biased region" description="Low complexity" evidence="1">
    <location>
        <begin position="91"/>
        <end position="110"/>
    </location>
</feature>
<dbReference type="Gene3D" id="1.10.150.240">
    <property type="entry name" value="Putative phosphatase, domain 2"/>
    <property type="match status" value="1"/>
</dbReference>
<dbReference type="SUPFAM" id="SSF56784">
    <property type="entry name" value="HAD-like"/>
    <property type="match status" value="1"/>
</dbReference>
<evidence type="ECO:0000313" key="2">
    <source>
        <dbReference type="EMBL" id="TIA88499.1"/>
    </source>
</evidence>
<organism evidence="2 3">
    <name type="scientific">Wallemia hederae</name>
    <dbReference type="NCBI Taxonomy" id="1540922"/>
    <lineage>
        <taxon>Eukaryota</taxon>
        <taxon>Fungi</taxon>
        <taxon>Dikarya</taxon>
        <taxon>Basidiomycota</taxon>
        <taxon>Wallemiomycotina</taxon>
        <taxon>Wallemiomycetes</taxon>
        <taxon>Wallemiales</taxon>
        <taxon>Wallemiaceae</taxon>
        <taxon>Wallemia</taxon>
    </lineage>
</organism>
<keyword evidence="3" id="KW-1185">Reference proteome</keyword>
<feature type="compositionally biased region" description="Acidic residues" evidence="1">
    <location>
        <begin position="157"/>
        <end position="172"/>
    </location>
</feature>
<dbReference type="InterPro" id="IPR006439">
    <property type="entry name" value="HAD-SF_hydro_IA"/>
</dbReference>
<dbReference type="AlphaFoldDB" id="A0A4T0FJW0"/>
<dbReference type="Gene3D" id="3.40.50.1000">
    <property type="entry name" value="HAD superfamily/HAD-like"/>
    <property type="match status" value="1"/>
</dbReference>
<dbReference type="SUPFAM" id="SSF51197">
    <property type="entry name" value="Clavaminate synthase-like"/>
    <property type="match status" value="1"/>
</dbReference>
<dbReference type="Pfam" id="PF00702">
    <property type="entry name" value="Hydrolase"/>
    <property type="match status" value="1"/>
</dbReference>
<dbReference type="OrthoDB" id="438224at2759"/>
<dbReference type="InterPro" id="IPR027443">
    <property type="entry name" value="IPNS-like_sf"/>
</dbReference>
<sequence>MSSTAPAEFIVHGTLVNSIAAVEAAWGAVADEIGQPRKSVIEATHGRRASDNLKDWKPHIKDEQLDGEVAKFEQTILDHADQYKKRRDSRSSSQSSSRRASSSSSSRRPSQAQLFGSFTPIDKSRKDSTSGGKEGRISSGQLAKQLEPLSINKDSAVDNEEAIEDEEDEDLGPDMGVRILPGVRSLIDSLPKGRYAVATSGARIYAYGAMERAGIVAPEVTITAEDPRLKNGKPHPDPFLLAADCLGYDCKKCLVVEDSPSGIKAGVASGAITLAVCTSHEEHQIKDAGAQHLVRNLEAVRAEQLPDGRIKISIDPARIVTDSKSDARTDVETSICLSTIFVAIESLSTKPPRPKISEPKIKRRYSQTNLQPALSHPPKREAEPILGNPVSIPFNALLSPITTVSLLACIKAAFGPDPSCLGIIIITDLPAEFGALRKELLELSNKFARMAEDKKERYADEESSFSFGWSRAKEYMNGMPDTLKGSYYGNPLLDRPVVDPTIQKKHPEYYKGNIWPNEQEDSQVQGFQEAFKKLGSFIVEVGLLLTRACESFVSPQLQIQTNKTDILEGMLARSSAHKARLLHYYPPPPSGDGDENDDDQDSWCGWHLDHSLITGLVSAMYMFEQPGNHRPIPNPHERAGLYIRNRANNVVKVSIPENALAFQTGEALELLTGGKLHATPHCVRGGGPGQVRLGGDVGEVSRETFAVFMQPDVWEQIGTPEETFGTFTKEVLRRHYRNKKQEEGVDVAYKFDANDHLPPITELTTSNITINLDCQDPALSYKHI</sequence>
<feature type="region of interest" description="Disordered" evidence="1">
    <location>
        <begin position="78"/>
        <end position="175"/>
    </location>
</feature>
<proteinExistence type="predicted"/>
<reference evidence="2 3" key="1">
    <citation type="submission" date="2019-03" db="EMBL/GenBank/DDBJ databases">
        <title>Sequencing 23 genomes of Wallemia ichthyophaga.</title>
        <authorList>
            <person name="Gostincar C."/>
        </authorList>
    </citation>
    <scope>NUCLEOTIDE SEQUENCE [LARGE SCALE GENOMIC DNA]</scope>
    <source>
        <strain evidence="2 3">EXF-5753</strain>
    </source>
</reference>
<dbReference type="NCBIfam" id="TIGR01509">
    <property type="entry name" value="HAD-SF-IA-v3"/>
    <property type="match status" value="1"/>
</dbReference>
<dbReference type="PANTHER" id="PTHR48420">
    <property type="entry name" value="NON-HAEM DIOXYGENASE N-TERMINAL DOMAIN-CONTAINING PROTEIN"/>
    <property type="match status" value="1"/>
</dbReference>
<dbReference type="GO" id="GO:0016791">
    <property type="term" value="F:phosphatase activity"/>
    <property type="evidence" value="ECO:0007669"/>
    <property type="project" value="UniProtKB-ARBA"/>
</dbReference>